<name>A0ABX2XMK7_9FLAO</name>
<organism evidence="9 10">
    <name type="scientific">Flavobacterium piscis</name>
    <dbReference type="NCBI Taxonomy" id="1114874"/>
    <lineage>
        <taxon>Bacteria</taxon>
        <taxon>Pseudomonadati</taxon>
        <taxon>Bacteroidota</taxon>
        <taxon>Flavobacteriia</taxon>
        <taxon>Flavobacteriales</taxon>
        <taxon>Flavobacteriaceae</taxon>
        <taxon>Flavobacterium</taxon>
    </lineage>
</organism>
<dbReference type="InterPro" id="IPR001610">
    <property type="entry name" value="PAC"/>
</dbReference>
<evidence type="ECO:0000256" key="1">
    <source>
        <dbReference type="ARBA" id="ARBA00000085"/>
    </source>
</evidence>
<keyword evidence="3" id="KW-0597">Phosphoprotein</keyword>
<keyword evidence="5 9" id="KW-0418">Kinase</keyword>
<dbReference type="InterPro" id="IPR003661">
    <property type="entry name" value="HisK_dim/P_dom"/>
</dbReference>
<dbReference type="InterPro" id="IPR003594">
    <property type="entry name" value="HATPase_dom"/>
</dbReference>
<dbReference type="EC" id="2.7.13.3" evidence="2"/>
<dbReference type="InterPro" id="IPR000700">
    <property type="entry name" value="PAS-assoc_C"/>
</dbReference>
<evidence type="ECO:0000256" key="4">
    <source>
        <dbReference type="ARBA" id="ARBA00022679"/>
    </source>
</evidence>
<keyword evidence="4" id="KW-0808">Transferase</keyword>
<comment type="catalytic activity">
    <reaction evidence="1">
        <text>ATP + protein L-histidine = ADP + protein N-phospho-L-histidine.</text>
        <dbReference type="EC" id="2.7.13.3"/>
    </reaction>
</comment>
<evidence type="ECO:0000256" key="5">
    <source>
        <dbReference type="ARBA" id="ARBA00022777"/>
    </source>
</evidence>
<keyword evidence="10" id="KW-1185">Reference proteome</keyword>
<dbReference type="InterPro" id="IPR036097">
    <property type="entry name" value="HisK_dim/P_sf"/>
</dbReference>
<dbReference type="SMART" id="SM00387">
    <property type="entry name" value="HATPase_c"/>
    <property type="match status" value="1"/>
</dbReference>
<dbReference type="EMBL" id="LVEN01000008">
    <property type="protein sequence ID" value="OCB76750.1"/>
    <property type="molecule type" value="Genomic_DNA"/>
</dbReference>
<dbReference type="InterPro" id="IPR000014">
    <property type="entry name" value="PAS"/>
</dbReference>
<dbReference type="Pfam" id="PF08447">
    <property type="entry name" value="PAS_3"/>
    <property type="match status" value="2"/>
</dbReference>
<evidence type="ECO:0000256" key="2">
    <source>
        <dbReference type="ARBA" id="ARBA00012438"/>
    </source>
</evidence>
<dbReference type="PROSITE" id="PS50112">
    <property type="entry name" value="PAS"/>
    <property type="match status" value="2"/>
</dbReference>
<feature type="domain" description="PAS" evidence="7">
    <location>
        <begin position="139"/>
        <end position="210"/>
    </location>
</feature>
<dbReference type="InterPro" id="IPR052162">
    <property type="entry name" value="Sensor_kinase/Photoreceptor"/>
</dbReference>
<reference evidence="10" key="1">
    <citation type="submission" date="2016-03" db="EMBL/GenBank/DDBJ databases">
        <title>Draft genome sequence of Paenibacillus glacialis DSM 22343.</title>
        <authorList>
            <person name="Shin S.-K."/>
            <person name="Yi H."/>
        </authorList>
    </citation>
    <scope>NUCLEOTIDE SEQUENCE [LARGE SCALE GENOMIC DNA]</scope>
    <source>
        <strain evidence="10">CCUG 60099</strain>
    </source>
</reference>
<dbReference type="Pfam" id="PF08448">
    <property type="entry name" value="PAS_4"/>
    <property type="match status" value="2"/>
</dbReference>
<dbReference type="InterPro" id="IPR005467">
    <property type="entry name" value="His_kinase_dom"/>
</dbReference>
<evidence type="ECO:0000259" key="6">
    <source>
        <dbReference type="PROSITE" id="PS50109"/>
    </source>
</evidence>
<dbReference type="InterPro" id="IPR013656">
    <property type="entry name" value="PAS_4"/>
</dbReference>
<dbReference type="SMART" id="SM00388">
    <property type="entry name" value="HisKA"/>
    <property type="match status" value="1"/>
</dbReference>
<dbReference type="SUPFAM" id="SSF55874">
    <property type="entry name" value="ATPase domain of HSP90 chaperone/DNA topoisomerase II/histidine kinase"/>
    <property type="match status" value="1"/>
</dbReference>
<dbReference type="SUPFAM" id="SSF55785">
    <property type="entry name" value="PYP-like sensor domain (PAS domain)"/>
    <property type="match status" value="5"/>
</dbReference>
<dbReference type="PANTHER" id="PTHR43304">
    <property type="entry name" value="PHYTOCHROME-LIKE PROTEIN CPH1"/>
    <property type="match status" value="1"/>
</dbReference>
<dbReference type="SUPFAM" id="SSF47384">
    <property type="entry name" value="Homodimeric domain of signal transducing histidine kinase"/>
    <property type="match status" value="1"/>
</dbReference>
<dbReference type="InterPro" id="IPR004358">
    <property type="entry name" value="Sig_transdc_His_kin-like_C"/>
</dbReference>
<dbReference type="SMART" id="SM00086">
    <property type="entry name" value="PAC"/>
    <property type="match status" value="3"/>
</dbReference>
<dbReference type="CDD" id="cd00130">
    <property type="entry name" value="PAS"/>
    <property type="match status" value="3"/>
</dbReference>
<dbReference type="PROSITE" id="PS50113">
    <property type="entry name" value="PAC"/>
    <property type="match status" value="3"/>
</dbReference>
<dbReference type="Pfam" id="PF02518">
    <property type="entry name" value="HATPase_c"/>
    <property type="match status" value="1"/>
</dbReference>
<gene>
    <name evidence="9" type="ORF">FLP_05320</name>
</gene>
<dbReference type="NCBIfam" id="TIGR00229">
    <property type="entry name" value="sensory_box"/>
    <property type="match status" value="3"/>
</dbReference>
<dbReference type="InterPro" id="IPR013655">
    <property type="entry name" value="PAS_fold_3"/>
</dbReference>
<feature type="domain" description="PAC" evidence="8">
    <location>
        <begin position="723"/>
        <end position="776"/>
    </location>
</feature>
<dbReference type="Pfam" id="PF13188">
    <property type="entry name" value="PAS_8"/>
    <property type="match status" value="1"/>
</dbReference>
<comment type="caution">
    <text evidence="9">The sequence shown here is derived from an EMBL/GenBank/DDBJ whole genome shotgun (WGS) entry which is preliminary data.</text>
</comment>
<dbReference type="PROSITE" id="PS50109">
    <property type="entry name" value="HIS_KIN"/>
    <property type="match status" value="1"/>
</dbReference>
<dbReference type="InterPro" id="IPR036890">
    <property type="entry name" value="HATPase_C_sf"/>
</dbReference>
<evidence type="ECO:0000256" key="3">
    <source>
        <dbReference type="ARBA" id="ARBA00022553"/>
    </source>
</evidence>
<sequence>MELLENKDLFHTILNSASNGMTVMQPMYNYESKIDDFLILHSNSYMLNLTGKTDYNGRRYSEFFSNLKDADILEKIIKVAESGVAASFEKCFDDTDKIQWLQFTALKQAELIILTTEDISERKQTAIVIENLLNAAEKQKRFYDSITNNTPDLVYVFDLSYQFTYANKALLTMWGKSEQDAIGRGLRENGYEEWHAQMHEREIDEVVATKRTVRGTVSFPHAELGSRIYDYILAPVLNEQGEVEAVAGTTRDITEIKQAEEKLQKSETRFRNMIQQAPVAMLLSKGEDVIIESINKPMLQFMNKENAAEALGKKMTEALPELIGQPALQTVINVQKTGIPFKGDEQPVDLIIDGKLERRYFNFSYDCIDEMEESPAVLHMAIDVTEQVLARRKLEDSQSRLKSMIDQTPSPTLVLMGDDLVIEQINKHMLEMIGRGQEVIGSPLIDVLPELKGQYVWKQVQNVYNKGIPFDQNEVLVSHSRNGVVQDYYYNLAYRSLIENGQTTGMIQVAIDVTEQVTSRKKLEESEGRFRALVNASSDVVYRMNADWTVMRNLEGHGFLSDTGKPIVNWIDKYIHPNDKERILSSIYESISSKRIIELEHRVLNTDGTFGWALSRAVPILDDHGNVIEWFGSASDITSQKELQQVIKESEEKFRQLADLVPQIIWTSRPDGFIDYYNKRWYEYTGFEESEFGDSSWIPILHPDDVAIVTQYWYQSVQTGSTYQIEFRLKNGATGEYRWFLSKAVPIRDKTGIITKWFGTCNDIHQHKTINYSLESLVQDRTKELQRSNEDLQQFAHVASHDLKEPVRKIKTFTSRLEDHLKGQLDESAMKFIDRIHVATDRMYNMIDGVLAYSKINADLEKPTMVDLNEIIKNIETDLEIALQKSGGNIQHSDLPTLQGAQVLLYQLFYNLINNSIKFAKKDVPSTITLVSKTIIEEGNSFAVITLEDNGIGFEPKQAEQIFETFTRLNSKDSYEGTGLGLSLCKKIVERHGGSIVAIGSLAKGATFIIKLPLLQKENEI</sequence>
<dbReference type="InterPro" id="IPR035965">
    <property type="entry name" value="PAS-like_dom_sf"/>
</dbReference>
<dbReference type="SMART" id="SM00091">
    <property type="entry name" value="PAS"/>
    <property type="match status" value="5"/>
</dbReference>
<dbReference type="Pfam" id="PF00512">
    <property type="entry name" value="HisKA"/>
    <property type="match status" value="1"/>
</dbReference>
<dbReference type="Gene3D" id="3.30.565.10">
    <property type="entry name" value="Histidine kinase-like ATPase, C-terminal domain"/>
    <property type="match status" value="1"/>
</dbReference>
<dbReference type="Gene3D" id="3.30.450.20">
    <property type="entry name" value="PAS domain"/>
    <property type="match status" value="6"/>
</dbReference>
<evidence type="ECO:0000313" key="10">
    <source>
        <dbReference type="Proteomes" id="UP000093343"/>
    </source>
</evidence>
<feature type="domain" description="Histidine kinase" evidence="6">
    <location>
        <begin position="798"/>
        <end position="1016"/>
    </location>
</feature>
<evidence type="ECO:0000259" key="8">
    <source>
        <dbReference type="PROSITE" id="PS50113"/>
    </source>
</evidence>
<accession>A0ABX2XMK7</accession>
<feature type="domain" description="PAC" evidence="8">
    <location>
        <begin position="597"/>
        <end position="649"/>
    </location>
</feature>
<proteinExistence type="predicted"/>
<dbReference type="Gene3D" id="1.10.287.130">
    <property type="match status" value="1"/>
</dbReference>
<feature type="domain" description="PAS" evidence="7">
    <location>
        <begin position="650"/>
        <end position="720"/>
    </location>
</feature>
<dbReference type="Proteomes" id="UP000093343">
    <property type="component" value="Unassembled WGS sequence"/>
</dbReference>
<dbReference type="PANTHER" id="PTHR43304:SF1">
    <property type="entry name" value="PAC DOMAIN-CONTAINING PROTEIN"/>
    <property type="match status" value="1"/>
</dbReference>
<dbReference type="GO" id="GO:0016301">
    <property type="term" value="F:kinase activity"/>
    <property type="evidence" value="ECO:0007669"/>
    <property type="project" value="UniProtKB-KW"/>
</dbReference>
<feature type="domain" description="PAC" evidence="8">
    <location>
        <begin position="213"/>
        <end position="265"/>
    </location>
</feature>
<dbReference type="PRINTS" id="PR00344">
    <property type="entry name" value="BCTRLSENSOR"/>
</dbReference>
<dbReference type="CDD" id="cd00082">
    <property type="entry name" value="HisKA"/>
    <property type="match status" value="1"/>
</dbReference>
<protein>
    <recommendedName>
        <fullName evidence="2">histidine kinase</fullName>
        <ecNumber evidence="2">2.7.13.3</ecNumber>
    </recommendedName>
</protein>
<evidence type="ECO:0000313" key="9">
    <source>
        <dbReference type="EMBL" id="OCB76750.1"/>
    </source>
</evidence>
<evidence type="ECO:0000259" key="7">
    <source>
        <dbReference type="PROSITE" id="PS50112"/>
    </source>
</evidence>